<proteinExistence type="predicted"/>
<evidence type="ECO:0000313" key="2">
    <source>
        <dbReference type="EMBL" id="MBA4621985.1"/>
    </source>
</evidence>
<feature type="region of interest" description="Disordered" evidence="1">
    <location>
        <begin position="117"/>
        <end position="136"/>
    </location>
</feature>
<name>A0A7C9CRS7_OPUST</name>
<dbReference type="AlphaFoldDB" id="A0A7C9CRS7"/>
<reference evidence="2" key="2">
    <citation type="submission" date="2020-07" db="EMBL/GenBank/DDBJ databases">
        <authorList>
            <person name="Vera ALvarez R."/>
            <person name="Arias-Moreno D.M."/>
            <person name="Jimenez-Jacinto V."/>
            <person name="Jimenez-Bremont J.F."/>
            <person name="Swaminathan K."/>
            <person name="Moose S.P."/>
            <person name="Guerrero-Gonzalez M.L."/>
            <person name="Marino-Ramirez L."/>
            <person name="Landsman D."/>
            <person name="Rodriguez-Kessler M."/>
            <person name="Delgado-Sanchez P."/>
        </authorList>
    </citation>
    <scope>NUCLEOTIDE SEQUENCE</scope>
    <source>
        <tissue evidence="2">Cladode</tissue>
    </source>
</reference>
<feature type="region of interest" description="Disordered" evidence="1">
    <location>
        <begin position="1"/>
        <end position="35"/>
    </location>
</feature>
<sequence length="136" mass="15127">MRSKPIRAAENSASRFRRKRSNTNRNFDAGKKNGLHCTTTGADSLEEKLEALNNLLPNSTQNQLLATFGGGTRGEEFMTAENDLFRRTSDYIVLLRAQVFVLEKLIDSYSSQRIDDQNVISSSPPAAHSTSSSSWN</sequence>
<evidence type="ECO:0000256" key="1">
    <source>
        <dbReference type="SAM" id="MobiDB-lite"/>
    </source>
</evidence>
<feature type="compositionally biased region" description="Low complexity" evidence="1">
    <location>
        <begin position="121"/>
        <end position="136"/>
    </location>
</feature>
<reference evidence="2" key="1">
    <citation type="journal article" date="2013" name="J. Plant Res.">
        <title>Effect of fungi and light on seed germination of three Opuntia species from semiarid lands of central Mexico.</title>
        <authorList>
            <person name="Delgado-Sanchez P."/>
            <person name="Jimenez-Bremont J.F."/>
            <person name="Guerrero-Gonzalez Mde L."/>
            <person name="Flores J."/>
        </authorList>
    </citation>
    <scope>NUCLEOTIDE SEQUENCE</scope>
    <source>
        <tissue evidence="2">Cladode</tissue>
    </source>
</reference>
<organism evidence="2">
    <name type="scientific">Opuntia streptacantha</name>
    <name type="common">Prickly pear cactus</name>
    <name type="synonym">Opuntia cardona</name>
    <dbReference type="NCBI Taxonomy" id="393608"/>
    <lineage>
        <taxon>Eukaryota</taxon>
        <taxon>Viridiplantae</taxon>
        <taxon>Streptophyta</taxon>
        <taxon>Embryophyta</taxon>
        <taxon>Tracheophyta</taxon>
        <taxon>Spermatophyta</taxon>
        <taxon>Magnoliopsida</taxon>
        <taxon>eudicotyledons</taxon>
        <taxon>Gunneridae</taxon>
        <taxon>Pentapetalae</taxon>
        <taxon>Caryophyllales</taxon>
        <taxon>Cactineae</taxon>
        <taxon>Cactaceae</taxon>
        <taxon>Opuntioideae</taxon>
        <taxon>Opuntia</taxon>
    </lineage>
</organism>
<dbReference type="EMBL" id="GISG01036565">
    <property type="protein sequence ID" value="MBA4621985.1"/>
    <property type="molecule type" value="Transcribed_RNA"/>
</dbReference>
<accession>A0A7C9CRS7</accession>
<protein>
    <submittedName>
        <fullName evidence="2">Uncharacterized protein</fullName>
    </submittedName>
</protein>